<organism evidence="2 3">
    <name type="scientific">Caerostris extrusa</name>
    <name type="common">Bark spider</name>
    <name type="synonym">Caerostris bankana</name>
    <dbReference type="NCBI Taxonomy" id="172846"/>
    <lineage>
        <taxon>Eukaryota</taxon>
        <taxon>Metazoa</taxon>
        <taxon>Ecdysozoa</taxon>
        <taxon>Arthropoda</taxon>
        <taxon>Chelicerata</taxon>
        <taxon>Arachnida</taxon>
        <taxon>Araneae</taxon>
        <taxon>Araneomorphae</taxon>
        <taxon>Entelegynae</taxon>
        <taxon>Araneoidea</taxon>
        <taxon>Araneidae</taxon>
        <taxon>Caerostris</taxon>
    </lineage>
</organism>
<dbReference type="EMBL" id="BPLR01003972">
    <property type="protein sequence ID" value="GIX90856.1"/>
    <property type="molecule type" value="Genomic_DNA"/>
</dbReference>
<proteinExistence type="predicted"/>
<comment type="caution">
    <text evidence="2">The sequence shown here is derived from an EMBL/GenBank/DDBJ whole genome shotgun (WGS) entry which is preliminary data.</text>
</comment>
<keyword evidence="1" id="KW-0812">Transmembrane</keyword>
<dbReference type="Proteomes" id="UP001054945">
    <property type="component" value="Unassembled WGS sequence"/>
</dbReference>
<evidence type="ECO:0000256" key="1">
    <source>
        <dbReference type="SAM" id="Phobius"/>
    </source>
</evidence>
<reference evidence="2 3" key="1">
    <citation type="submission" date="2021-06" db="EMBL/GenBank/DDBJ databases">
        <title>Caerostris extrusa draft genome.</title>
        <authorList>
            <person name="Kono N."/>
            <person name="Arakawa K."/>
        </authorList>
    </citation>
    <scope>NUCLEOTIDE SEQUENCE [LARGE SCALE GENOMIC DNA]</scope>
</reference>
<protein>
    <submittedName>
        <fullName evidence="2">Uncharacterized protein</fullName>
    </submittedName>
</protein>
<keyword evidence="1" id="KW-1133">Transmembrane helix</keyword>
<keyword evidence="1" id="KW-0472">Membrane</keyword>
<evidence type="ECO:0000313" key="3">
    <source>
        <dbReference type="Proteomes" id="UP001054945"/>
    </source>
</evidence>
<name>A0AAV4P1F5_CAEEX</name>
<feature type="transmembrane region" description="Helical" evidence="1">
    <location>
        <begin position="20"/>
        <end position="40"/>
    </location>
</feature>
<gene>
    <name evidence="2" type="ORF">CEXT_533971</name>
</gene>
<accession>A0AAV4P1F5</accession>
<dbReference type="AlphaFoldDB" id="A0AAV4P1F5"/>
<keyword evidence="3" id="KW-1185">Reference proteome</keyword>
<sequence>MVTVLSPILESIGYGFSWNYGAVLVWGGLRGAVGLALVLISQHDIPSKIANQVWDLVKRKYEVHDSSCEFAERRRKYDGEGDKDGQVHERGWIGCG</sequence>
<evidence type="ECO:0000313" key="2">
    <source>
        <dbReference type="EMBL" id="GIX90856.1"/>
    </source>
</evidence>